<reference evidence="1 2" key="3">
    <citation type="journal article" date="2011" name="PLoS ONE">
        <title>The Complete Genome Sequence of 'Candidatus Liberibacter solanacearum', the Bacterium Associated with Potato Zebra Chip Disease.</title>
        <authorList>
            <person name="Lin H."/>
            <person name="Lou B."/>
            <person name="Glynn J.M."/>
            <person name="Doddapaneni H."/>
            <person name="Civerolo E.L."/>
            <person name="Chen C."/>
            <person name="Duan Y."/>
            <person name="Zhou L."/>
            <person name="Vahling C.M."/>
        </authorList>
    </citation>
    <scope>NUCLEOTIDE SEQUENCE [LARGE SCALE GENOMIC DNA]</scope>
    <source>
        <strain evidence="1 2">CLso-ZC1</strain>
    </source>
</reference>
<reference key="2">
    <citation type="submission" date="2010-11" db="EMBL/GenBank/DDBJ databases">
        <authorList>
            <person name="Lin H."/>
            <person name="Doddapaneni H.V."/>
            <person name="Lou B."/>
            <person name="Civerolo E.L."/>
            <person name="Chen C."/>
            <person name="Duan Y."/>
            <person name="Zhou L."/>
            <person name="Glynn J."/>
        </authorList>
    </citation>
    <scope>NUCLEOTIDE SEQUENCE</scope>
    <source>
        <strain>CLso-ZC1</strain>
    </source>
</reference>
<organism evidence="1 2">
    <name type="scientific">Liberibacter solanacearum (strain CLso-ZC1)</name>
    <dbReference type="NCBI Taxonomy" id="658172"/>
    <lineage>
        <taxon>Bacteria</taxon>
        <taxon>Pseudomonadati</taxon>
        <taxon>Pseudomonadota</taxon>
        <taxon>Alphaproteobacteria</taxon>
        <taxon>Hyphomicrobiales</taxon>
        <taxon>Rhizobiaceae</taxon>
        <taxon>Liberibacter</taxon>
    </lineage>
</organism>
<dbReference type="Proteomes" id="UP000007038">
    <property type="component" value="Chromosome"/>
</dbReference>
<reference evidence="2" key="1">
    <citation type="submission" date="2010-11" db="EMBL/GenBank/DDBJ databases">
        <title>Complete genome sequence of Candidatus Liberibacter solanacearum CLso-ZC1.</title>
        <authorList>
            <person name="Lin H."/>
            <person name="Doddapaneni H.V."/>
            <person name="Lou B."/>
            <person name="Civerolo E.L."/>
            <person name="Chen C."/>
            <person name="Duan Y."/>
            <person name="Zhou L."/>
            <person name="Glynn J."/>
        </authorList>
    </citation>
    <scope>NUCLEOTIDE SEQUENCE [LARGE SCALE GENOMIC DNA]</scope>
    <source>
        <strain evidence="2">CLso-ZC1</strain>
    </source>
</reference>
<dbReference type="EMBL" id="CP002371">
    <property type="protein sequence ID" value="ADR52039.1"/>
    <property type="molecule type" value="Genomic_DNA"/>
</dbReference>
<sequence length="31" mass="3729">MFIPPFFCYGVLIIPIKSFFEDLKVSKKYEQ</sequence>
<dbReference type="HOGENOM" id="CLU_3397224_0_0_5"/>
<gene>
    <name evidence="1" type="ordered locus">CKC_01440</name>
</gene>
<evidence type="ECO:0000313" key="1">
    <source>
        <dbReference type="EMBL" id="ADR52039.1"/>
    </source>
</evidence>
<accession>E4UCE9</accession>
<name>E4UCE9_LIBSC</name>
<protein>
    <submittedName>
        <fullName evidence="1">Uncharacterized protein</fullName>
    </submittedName>
</protein>
<dbReference type="AlphaFoldDB" id="E4UCE9"/>
<proteinExistence type="predicted"/>
<evidence type="ECO:0000313" key="2">
    <source>
        <dbReference type="Proteomes" id="UP000007038"/>
    </source>
</evidence>
<dbReference type="KEGG" id="lso:CKC_01440"/>